<evidence type="ECO:0000259" key="1">
    <source>
        <dbReference type="PROSITE" id="PS51186"/>
    </source>
</evidence>
<accession>A0A545ANQ8</accession>
<dbReference type="EMBL" id="VIRS01000016">
    <property type="protein sequence ID" value="TQS42910.1"/>
    <property type="molecule type" value="Genomic_DNA"/>
</dbReference>
<evidence type="ECO:0000313" key="2">
    <source>
        <dbReference type="EMBL" id="TQS42910.1"/>
    </source>
</evidence>
<dbReference type="AlphaFoldDB" id="A0A545ANQ8"/>
<protein>
    <submittedName>
        <fullName evidence="2">GNAT family N-acetyltransferase</fullName>
    </submittedName>
</protein>
<organism evidence="2 3">
    <name type="scientific">Cryptosporangium phraense</name>
    <dbReference type="NCBI Taxonomy" id="2593070"/>
    <lineage>
        <taxon>Bacteria</taxon>
        <taxon>Bacillati</taxon>
        <taxon>Actinomycetota</taxon>
        <taxon>Actinomycetes</taxon>
        <taxon>Cryptosporangiales</taxon>
        <taxon>Cryptosporangiaceae</taxon>
        <taxon>Cryptosporangium</taxon>
    </lineage>
</organism>
<dbReference type="InterPro" id="IPR016181">
    <property type="entry name" value="Acyl_CoA_acyltransferase"/>
</dbReference>
<dbReference type="GO" id="GO:1990189">
    <property type="term" value="F:protein N-terminal-serine acetyltransferase activity"/>
    <property type="evidence" value="ECO:0007669"/>
    <property type="project" value="TreeGrafter"/>
</dbReference>
<dbReference type="Proteomes" id="UP000317982">
    <property type="component" value="Unassembled WGS sequence"/>
</dbReference>
<evidence type="ECO:0000313" key="3">
    <source>
        <dbReference type="Proteomes" id="UP000317982"/>
    </source>
</evidence>
<keyword evidence="2" id="KW-0808">Transferase</keyword>
<proteinExistence type="predicted"/>
<dbReference type="PANTHER" id="PTHR43441:SF10">
    <property type="entry name" value="ACETYLTRANSFERASE"/>
    <property type="match status" value="1"/>
</dbReference>
<keyword evidence="3" id="KW-1185">Reference proteome</keyword>
<dbReference type="OrthoDB" id="9795188at2"/>
<dbReference type="Pfam" id="PF13302">
    <property type="entry name" value="Acetyltransf_3"/>
    <property type="match status" value="1"/>
</dbReference>
<dbReference type="GO" id="GO:0008999">
    <property type="term" value="F:protein-N-terminal-alanine acetyltransferase activity"/>
    <property type="evidence" value="ECO:0007669"/>
    <property type="project" value="TreeGrafter"/>
</dbReference>
<dbReference type="PANTHER" id="PTHR43441">
    <property type="entry name" value="RIBOSOMAL-PROTEIN-SERINE ACETYLTRANSFERASE"/>
    <property type="match status" value="1"/>
</dbReference>
<name>A0A545ANQ8_9ACTN</name>
<reference evidence="2 3" key="1">
    <citation type="submission" date="2019-07" db="EMBL/GenBank/DDBJ databases">
        <title>Cryptosporangium phraense sp. nov., isolated from plant litter.</title>
        <authorList>
            <person name="Suriyachadkun C."/>
        </authorList>
    </citation>
    <scope>NUCLEOTIDE SEQUENCE [LARGE SCALE GENOMIC DNA]</scope>
    <source>
        <strain evidence="2 3">A-T 5661</strain>
    </source>
</reference>
<sequence>MVDTVELTAGRFLLRPCRPVDAEWVCRACQDPDIQRWTRVPAPYRLDDAVGYVTDHVPQSWATGRGAPFGVFDALTGEGLATVGLVSMDLTEGLAEVGYWVAPWARRRGIATAGTLAVARWAFGSLGVSRLTWLAEVGNTGSRAVAERAGFTIEGVLRDRVRVRDGSRADAWIGSLLPSDLKS</sequence>
<feature type="domain" description="N-acetyltransferase" evidence="1">
    <location>
        <begin position="12"/>
        <end position="170"/>
    </location>
</feature>
<dbReference type="SUPFAM" id="SSF55729">
    <property type="entry name" value="Acyl-CoA N-acyltransferases (Nat)"/>
    <property type="match status" value="1"/>
</dbReference>
<comment type="caution">
    <text evidence="2">The sequence shown here is derived from an EMBL/GenBank/DDBJ whole genome shotgun (WGS) entry which is preliminary data.</text>
</comment>
<dbReference type="PROSITE" id="PS51186">
    <property type="entry name" value="GNAT"/>
    <property type="match status" value="1"/>
</dbReference>
<dbReference type="GO" id="GO:0005737">
    <property type="term" value="C:cytoplasm"/>
    <property type="evidence" value="ECO:0007669"/>
    <property type="project" value="TreeGrafter"/>
</dbReference>
<dbReference type="InterPro" id="IPR051908">
    <property type="entry name" value="Ribosomal_N-acetyltransferase"/>
</dbReference>
<dbReference type="InParanoid" id="A0A545ANQ8"/>
<dbReference type="InterPro" id="IPR000182">
    <property type="entry name" value="GNAT_dom"/>
</dbReference>
<dbReference type="Gene3D" id="3.40.630.30">
    <property type="match status" value="1"/>
</dbReference>
<gene>
    <name evidence="2" type="ORF">FL583_22915</name>
</gene>